<evidence type="ECO:0000256" key="1">
    <source>
        <dbReference type="SAM" id="MobiDB-lite"/>
    </source>
</evidence>
<feature type="region of interest" description="Disordered" evidence="1">
    <location>
        <begin position="27"/>
        <end position="51"/>
    </location>
</feature>
<reference evidence="3 4" key="1">
    <citation type="submission" date="2013-08" db="EMBL/GenBank/DDBJ databases">
        <authorList>
            <person name="Weinstock G."/>
            <person name="Sodergren E."/>
            <person name="Wylie T."/>
            <person name="Fulton L."/>
            <person name="Fulton R."/>
            <person name="Fronick C."/>
            <person name="O'Laughlin M."/>
            <person name="Godfrey J."/>
            <person name="Miner T."/>
            <person name="Herter B."/>
            <person name="Appelbaum E."/>
            <person name="Cordes M."/>
            <person name="Lek S."/>
            <person name="Wollam A."/>
            <person name="Pepin K.H."/>
            <person name="Palsikar V.B."/>
            <person name="Mitreva M."/>
            <person name="Wilson R.K."/>
        </authorList>
    </citation>
    <scope>NUCLEOTIDE SEQUENCE [LARGE SCALE GENOMIC DNA]</scope>
    <source>
        <strain evidence="3 4">ATCC 15930</strain>
    </source>
</reference>
<feature type="compositionally biased region" description="Basic and acidic residues" evidence="1">
    <location>
        <begin position="27"/>
        <end position="37"/>
    </location>
</feature>
<gene>
    <name evidence="3" type="ORF">HMPREF1991_00058</name>
</gene>
<feature type="chain" id="PRO_5001668731" description="Lipoprotein" evidence="2">
    <location>
        <begin position="17"/>
        <end position="163"/>
    </location>
</feature>
<dbReference type="Proteomes" id="UP000027442">
    <property type="component" value="Unassembled WGS sequence"/>
</dbReference>
<dbReference type="HOGENOM" id="CLU_138523_0_0_10"/>
<feature type="signal peptide" evidence="2">
    <location>
        <begin position="1"/>
        <end position="16"/>
    </location>
</feature>
<dbReference type="RefSeq" id="WP_033404392.1">
    <property type="nucleotide sequence ID" value="NZ_KB899237.1"/>
</dbReference>
<evidence type="ECO:0000256" key="2">
    <source>
        <dbReference type="SAM" id="SignalP"/>
    </source>
</evidence>
<evidence type="ECO:0000313" key="3">
    <source>
        <dbReference type="EMBL" id="KDR53834.1"/>
    </source>
</evidence>
<comment type="caution">
    <text evidence="3">The sequence shown here is derived from an EMBL/GenBank/DDBJ whole genome shotgun (WGS) entry which is preliminary data.</text>
</comment>
<evidence type="ECO:0008006" key="5">
    <source>
        <dbReference type="Google" id="ProtNLM"/>
    </source>
</evidence>
<accession>A0A069QP81</accession>
<dbReference type="eggNOG" id="ENOG5034BS3">
    <property type="taxonomic scope" value="Bacteria"/>
</dbReference>
<proteinExistence type="predicted"/>
<keyword evidence="4" id="KW-1185">Reference proteome</keyword>
<protein>
    <recommendedName>
        <fullName evidence="5">Lipoprotein</fullName>
    </recommendedName>
</protein>
<sequence>MRILVFIALAAPIMVACVATKPKEKGIVTTKRSHEQAPKATPTMKDSTPTQRLAVPDTTTKYIEEDGGMTQIESKFFTETASMQALYQETIRRKDIDHPELLLPQLPSKSKSVDVGRNGLISVSYKISAHQVTVEMYYEGGVTTLILRAQNGGVQREIIYSAD</sequence>
<organism evidence="3 4">
    <name type="scientific">Hoylesella loescheii DSM 19665 = JCM 12249 = ATCC 15930</name>
    <dbReference type="NCBI Taxonomy" id="1122985"/>
    <lineage>
        <taxon>Bacteria</taxon>
        <taxon>Pseudomonadati</taxon>
        <taxon>Bacteroidota</taxon>
        <taxon>Bacteroidia</taxon>
        <taxon>Bacteroidales</taxon>
        <taxon>Prevotellaceae</taxon>
        <taxon>Hoylesella</taxon>
    </lineage>
</organism>
<dbReference type="AlphaFoldDB" id="A0A069QP81"/>
<dbReference type="EMBL" id="JNGW01000011">
    <property type="protein sequence ID" value="KDR53834.1"/>
    <property type="molecule type" value="Genomic_DNA"/>
</dbReference>
<name>A0A069QP81_HOYLO</name>
<keyword evidence="2" id="KW-0732">Signal</keyword>
<dbReference type="PROSITE" id="PS51257">
    <property type="entry name" value="PROKAR_LIPOPROTEIN"/>
    <property type="match status" value="1"/>
</dbReference>
<evidence type="ECO:0000313" key="4">
    <source>
        <dbReference type="Proteomes" id="UP000027442"/>
    </source>
</evidence>
<dbReference type="PATRIC" id="fig|1122985.7.peg.65"/>